<organism evidence="2 3">
    <name type="scientific">Novosphingobium lindaniclasticum LE124</name>
    <dbReference type="NCBI Taxonomy" id="1096930"/>
    <lineage>
        <taxon>Bacteria</taxon>
        <taxon>Pseudomonadati</taxon>
        <taxon>Pseudomonadota</taxon>
        <taxon>Alphaproteobacteria</taxon>
        <taxon>Sphingomonadales</taxon>
        <taxon>Sphingomonadaceae</taxon>
        <taxon>Novosphingobium</taxon>
    </lineage>
</organism>
<dbReference type="PATRIC" id="fig|1096930.3.peg.1474"/>
<dbReference type="RefSeq" id="WP_021233407.1">
    <property type="nucleotide sequence ID" value="NZ_ATHL01000054.1"/>
</dbReference>
<dbReference type="AlphaFoldDB" id="T0HMR2"/>
<feature type="region of interest" description="Disordered" evidence="1">
    <location>
        <begin position="178"/>
        <end position="219"/>
    </location>
</feature>
<dbReference type="EMBL" id="ATHL01000054">
    <property type="protein sequence ID" value="EQB17671.1"/>
    <property type="molecule type" value="Genomic_DNA"/>
</dbReference>
<evidence type="ECO:0000313" key="3">
    <source>
        <dbReference type="Proteomes" id="UP000015527"/>
    </source>
</evidence>
<proteinExistence type="predicted"/>
<sequence length="219" mass="23305">MRNFLIMAALAGTLTATTAEARQDRPITDNDPNAIDVAKTPVTDLNLDKTEIPPVLIAATKKPYDLASLRSCSQIGKAVEELDGILGDDIDLPQEARDRVSTGKVAKWVVSSFIPFRGLIREISGANAQERAVLAAVQAGVARRGFLKGVGAQRGCKYPASPATASIIQAKALQQHQEDARIEAAKGTKADDKSAAQNRKNETKDGVAYTSDAVVQKVP</sequence>
<gene>
    <name evidence="2" type="ORF">L284_07490</name>
</gene>
<name>T0HMR2_9SPHN</name>
<reference evidence="2 3" key="1">
    <citation type="journal article" date="2013" name="Genome Announc.">
        <title>Genome Sequence of Novosphingobium lindaniclasticum LE124T, Isolated from a Hexachlorocyclohexane Dumpsite.</title>
        <authorList>
            <person name="Saxena A."/>
            <person name="Nayyar N."/>
            <person name="Sangwan N."/>
            <person name="Kumari R."/>
            <person name="Khurana J.P."/>
            <person name="Lal R."/>
        </authorList>
    </citation>
    <scope>NUCLEOTIDE SEQUENCE [LARGE SCALE GENOMIC DNA]</scope>
    <source>
        <strain evidence="2 3">LE124</strain>
    </source>
</reference>
<dbReference type="Proteomes" id="UP000015527">
    <property type="component" value="Unassembled WGS sequence"/>
</dbReference>
<keyword evidence="3" id="KW-1185">Reference proteome</keyword>
<dbReference type="eggNOG" id="ENOG50333E1">
    <property type="taxonomic scope" value="Bacteria"/>
</dbReference>
<feature type="compositionally biased region" description="Basic and acidic residues" evidence="1">
    <location>
        <begin position="178"/>
        <end position="205"/>
    </location>
</feature>
<protein>
    <submittedName>
        <fullName evidence="2">Uncharacterized protein</fullName>
    </submittedName>
</protein>
<comment type="caution">
    <text evidence="2">The sequence shown here is derived from an EMBL/GenBank/DDBJ whole genome shotgun (WGS) entry which is preliminary data.</text>
</comment>
<accession>T0HMR2</accession>
<evidence type="ECO:0000313" key="2">
    <source>
        <dbReference type="EMBL" id="EQB17671.1"/>
    </source>
</evidence>
<evidence type="ECO:0000256" key="1">
    <source>
        <dbReference type="SAM" id="MobiDB-lite"/>
    </source>
</evidence>